<feature type="domain" description="Helix-hairpin-helix DNA-binding motif class 1" evidence="2">
    <location>
        <begin position="183"/>
        <end position="202"/>
    </location>
</feature>
<dbReference type="GO" id="GO:0015627">
    <property type="term" value="C:type II protein secretion system complex"/>
    <property type="evidence" value="ECO:0007669"/>
    <property type="project" value="TreeGrafter"/>
</dbReference>
<keyword evidence="1" id="KW-0812">Transmembrane</keyword>
<dbReference type="InterPro" id="IPR003583">
    <property type="entry name" value="Hlx-hairpin-Hlx_DNA-bd_motif"/>
</dbReference>
<evidence type="ECO:0000313" key="4">
    <source>
        <dbReference type="Proteomes" id="UP000644875"/>
    </source>
</evidence>
<evidence type="ECO:0000256" key="1">
    <source>
        <dbReference type="SAM" id="Phobius"/>
    </source>
</evidence>
<dbReference type="GO" id="GO:0003677">
    <property type="term" value="F:DNA binding"/>
    <property type="evidence" value="ECO:0007669"/>
    <property type="project" value="InterPro"/>
</dbReference>
<dbReference type="EMBL" id="JAENBP010000011">
    <property type="protein sequence ID" value="MBJ8350407.1"/>
    <property type="molecule type" value="Genomic_DNA"/>
</dbReference>
<dbReference type="AlphaFoldDB" id="A0A934PB80"/>
<proteinExistence type="predicted"/>
<feature type="domain" description="Helix-hairpin-helix DNA-binding motif class 1" evidence="2">
    <location>
        <begin position="153"/>
        <end position="172"/>
    </location>
</feature>
<dbReference type="GO" id="GO:0015628">
    <property type="term" value="P:protein secretion by the type II secretion system"/>
    <property type="evidence" value="ECO:0007669"/>
    <property type="project" value="TreeGrafter"/>
</dbReference>
<dbReference type="InterPro" id="IPR019554">
    <property type="entry name" value="Soluble_ligand-bd"/>
</dbReference>
<dbReference type="GO" id="GO:0006281">
    <property type="term" value="P:DNA repair"/>
    <property type="evidence" value="ECO:0007669"/>
    <property type="project" value="InterPro"/>
</dbReference>
<comment type="caution">
    <text evidence="3">The sequence shown here is derived from an EMBL/GenBank/DDBJ whole genome shotgun (WGS) entry which is preliminary data.</text>
</comment>
<keyword evidence="1" id="KW-1133">Transmembrane helix</keyword>
<evidence type="ECO:0000259" key="2">
    <source>
        <dbReference type="SMART" id="SM00278"/>
    </source>
</evidence>
<reference evidence="3 4" key="1">
    <citation type="journal article" date="2021" name="Int. J. Syst. Evol. Microbiol.">
        <title>Streptococcus vicugnae sp. nov., isolated from faeces of alpacas (Vicugna pacos) and cattle (Bos taurus), Streptococcus zalophi sp. nov., and Streptococcus pacificus sp. nov., isolated from respiratory tract of California sea lions (Zalophus californianus).</title>
        <authorList>
            <person name="Volokhov D.V."/>
            <person name="Zagorodnyaya T.A."/>
            <person name="Shen Z."/>
            <person name="Blom J."/>
            <person name="Furtak V.A."/>
            <person name="Eisenberg T."/>
            <person name="Fan P."/>
            <person name="Jeong K.C."/>
            <person name="Gao Y."/>
            <person name="Zhang S."/>
            <person name="Amselle M."/>
        </authorList>
    </citation>
    <scope>NUCLEOTIDE SEQUENCE [LARGE SCALE GENOMIC DNA]</scope>
    <source>
        <strain evidence="4">CSL7508-lung</strain>
    </source>
</reference>
<accession>A0A934PB80</accession>
<feature type="transmembrane region" description="Helical" evidence="1">
    <location>
        <begin position="12"/>
        <end position="34"/>
    </location>
</feature>
<gene>
    <name evidence="3" type="ORF">JHK64_07195</name>
</gene>
<dbReference type="PANTHER" id="PTHR21180">
    <property type="entry name" value="ENDONUCLEASE/EXONUCLEASE/PHOSPHATASE FAMILY DOMAIN-CONTAINING PROTEIN 1"/>
    <property type="match status" value="1"/>
</dbReference>
<dbReference type="NCBIfam" id="TIGR00426">
    <property type="entry name" value="competence protein ComEA helix-hairpin-helix repeat region"/>
    <property type="match status" value="1"/>
</dbReference>
<dbReference type="InterPro" id="IPR004509">
    <property type="entry name" value="Competence_ComEA_HhH"/>
</dbReference>
<dbReference type="InterPro" id="IPR051675">
    <property type="entry name" value="Endo/Exo/Phosphatase_dom_1"/>
</dbReference>
<dbReference type="SUPFAM" id="SSF47781">
    <property type="entry name" value="RuvA domain 2-like"/>
    <property type="match status" value="1"/>
</dbReference>
<dbReference type="PANTHER" id="PTHR21180:SF32">
    <property type="entry name" value="ENDONUCLEASE_EXONUCLEASE_PHOSPHATASE FAMILY DOMAIN-CONTAINING PROTEIN 1"/>
    <property type="match status" value="1"/>
</dbReference>
<dbReference type="SMART" id="SM00278">
    <property type="entry name" value="HhH1"/>
    <property type="match status" value="2"/>
</dbReference>
<keyword evidence="4" id="KW-1185">Reference proteome</keyword>
<dbReference type="RefSeq" id="WP_199568320.1">
    <property type="nucleotide sequence ID" value="NZ_JAENBP010000011.1"/>
</dbReference>
<dbReference type="Pfam" id="PF10531">
    <property type="entry name" value="SLBB"/>
    <property type="match status" value="1"/>
</dbReference>
<protein>
    <submittedName>
        <fullName evidence="3">Helix-hairpin-helix domain-containing protein</fullName>
    </submittedName>
</protein>
<dbReference type="InterPro" id="IPR010994">
    <property type="entry name" value="RuvA_2-like"/>
</dbReference>
<organism evidence="3 4">
    <name type="scientific">Streptococcus zalophi</name>
    <dbReference type="NCBI Taxonomy" id="640031"/>
    <lineage>
        <taxon>Bacteria</taxon>
        <taxon>Bacillati</taxon>
        <taxon>Bacillota</taxon>
        <taxon>Bacilli</taxon>
        <taxon>Lactobacillales</taxon>
        <taxon>Streptococcaceae</taxon>
        <taxon>Streptococcus</taxon>
    </lineage>
</organism>
<dbReference type="Pfam" id="PF12836">
    <property type="entry name" value="HHH_3"/>
    <property type="match status" value="1"/>
</dbReference>
<evidence type="ECO:0000313" key="3">
    <source>
        <dbReference type="EMBL" id="MBJ8350407.1"/>
    </source>
</evidence>
<keyword evidence="1" id="KW-0472">Membrane</keyword>
<name>A0A934PB80_9STRE</name>
<dbReference type="Gene3D" id="1.10.150.310">
    <property type="entry name" value="Tex RuvX-like domain-like"/>
    <property type="match status" value="1"/>
</dbReference>
<dbReference type="Proteomes" id="UP000644875">
    <property type="component" value="Unassembled WGS sequence"/>
</dbReference>
<sequence length="206" mass="22575">METMIEKLKENKIVAVLVAIIVVLALSVIIPMMMPEKETTQVDILETSQIEETTTTQTSVTENPPQEVTIDLKGAVLKEGVYQMPSGSRINDLINKAGGFLETADKKSINLAEKLTDEQVVYVASQGEDISVITPESKSKENGKVNLNTASLEELQSLSGIGQKRAQDILDYREANGSFSSLDDLKNVSGIGEKMVNQLKEEVRFD</sequence>
<dbReference type="Gene3D" id="3.10.560.10">
    <property type="entry name" value="Outer membrane lipoprotein wza domain like"/>
    <property type="match status" value="1"/>
</dbReference>